<sequence>MEMHLPSRSSSAGMRRIRRELQRRRSKPLAPTRSVAKKPSVSSPPPRHGSSDAVRGRPRPCPRPPHREVPSSTNAHSRRSAVADASPQPRPRASSSRCRCTPGLAFPPPPPRSAPSSSASSARGATPDPGVPAHLKPGTVVRVRTRTATLKTGQVLVLCLKATIVSSSTDGGYEVVYGANWARGDPKSTVCVAPHQVRMINPSPSPTTPPPSSLPPPTTATVAATTRKEMPRPTTAGKSLRLIRSLFPEMEIPAQA</sequence>
<feature type="compositionally biased region" description="Low complexity" evidence="1">
    <location>
        <begin position="114"/>
        <end position="123"/>
    </location>
</feature>
<feature type="region of interest" description="Disordered" evidence="1">
    <location>
        <begin position="201"/>
        <end position="236"/>
    </location>
</feature>
<dbReference type="Proteomes" id="UP000807115">
    <property type="component" value="Chromosome 10"/>
</dbReference>
<feature type="compositionally biased region" description="Pro residues" evidence="1">
    <location>
        <begin position="203"/>
        <end position="218"/>
    </location>
</feature>
<comment type="caution">
    <text evidence="2">The sequence shown here is derived from an EMBL/GenBank/DDBJ whole genome shotgun (WGS) entry which is preliminary data.</text>
</comment>
<protein>
    <submittedName>
        <fullName evidence="2">Uncharacterized protein</fullName>
    </submittedName>
</protein>
<gene>
    <name evidence="2" type="ORF">BDA96_10G239000</name>
</gene>
<reference evidence="2" key="2">
    <citation type="submission" date="2020-10" db="EMBL/GenBank/DDBJ databases">
        <authorList>
            <person name="Cooper E.A."/>
            <person name="Brenton Z.W."/>
            <person name="Flinn B.S."/>
            <person name="Jenkins J."/>
            <person name="Shu S."/>
            <person name="Flowers D."/>
            <person name="Luo F."/>
            <person name="Wang Y."/>
            <person name="Xia P."/>
            <person name="Barry K."/>
            <person name="Daum C."/>
            <person name="Lipzen A."/>
            <person name="Yoshinaga Y."/>
            <person name="Schmutz J."/>
            <person name="Saski C."/>
            <person name="Vermerris W."/>
            <person name="Kresovich S."/>
        </authorList>
    </citation>
    <scope>NUCLEOTIDE SEQUENCE</scope>
</reference>
<dbReference type="Pfam" id="PF11321">
    <property type="entry name" value="DUF3123"/>
    <property type="match status" value="1"/>
</dbReference>
<reference evidence="2" key="1">
    <citation type="journal article" date="2019" name="BMC Genomics">
        <title>A new reference genome for Sorghum bicolor reveals high levels of sequence similarity between sweet and grain genotypes: implications for the genetics of sugar metabolism.</title>
        <authorList>
            <person name="Cooper E.A."/>
            <person name="Brenton Z.W."/>
            <person name="Flinn B.S."/>
            <person name="Jenkins J."/>
            <person name="Shu S."/>
            <person name="Flowers D."/>
            <person name="Luo F."/>
            <person name="Wang Y."/>
            <person name="Xia P."/>
            <person name="Barry K."/>
            <person name="Daum C."/>
            <person name="Lipzen A."/>
            <person name="Yoshinaga Y."/>
            <person name="Schmutz J."/>
            <person name="Saski C."/>
            <person name="Vermerris W."/>
            <person name="Kresovich S."/>
        </authorList>
    </citation>
    <scope>NUCLEOTIDE SEQUENCE</scope>
</reference>
<name>A0A921Q3K8_SORBI</name>
<feature type="compositionally biased region" description="Low complexity" evidence="1">
    <location>
        <begin position="85"/>
        <end position="102"/>
    </location>
</feature>
<dbReference type="InterPro" id="IPR021470">
    <property type="entry name" value="DUF3123"/>
</dbReference>
<evidence type="ECO:0000256" key="1">
    <source>
        <dbReference type="SAM" id="MobiDB-lite"/>
    </source>
</evidence>
<accession>A0A921Q3K8</accession>
<proteinExistence type="predicted"/>
<dbReference type="AlphaFoldDB" id="A0A921Q3K8"/>
<evidence type="ECO:0000313" key="3">
    <source>
        <dbReference type="Proteomes" id="UP000807115"/>
    </source>
</evidence>
<feature type="compositionally biased region" description="Basic residues" evidence="1">
    <location>
        <begin position="15"/>
        <end position="27"/>
    </location>
</feature>
<dbReference type="EMBL" id="CM027689">
    <property type="protein sequence ID" value="KAG0514969.1"/>
    <property type="molecule type" value="Genomic_DNA"/>
</dbReference>
<evidence type="ECO:0000313" key="2">
    <source>
        <dbReference type="EMBL" id="KAG0514969.1"/>
    </source>
</evidence>
<organism evidence="2 3">
    <name type="scientific">Sorghum bicolor</name>
    <name type="common">Sorghum</name>
    <name type="synonym">Sorghum vulgare</name>
    <dbReference type="NCBI Taxonomy" id="4558"/>
    <lineage>
        <taxon>Eukaryota</taxon>
        <taxon>Viridiplantae</taxon>
        <taxon>Streptophyta</taxon>
        <taxon>Embryophyta</taxon>
        <taxon>Tracheophyta</taxon>
        <taxon>Spermatophyta</taxon>
        <taxon>Magnoliopsida</taxon>
        <taxon>Liliopsida</taxon>
        <taxon>Poales</taxon>
        <taxon>Poaceae</taxon>
        <taxon>PACMAD clade</taxon>
        <taxon>Panicoideae</taxon>
        <taxon>Andropogonodae</taxon>
        <taxon>Andropogoneae</taxon>
        <taxon>Sorghinae</taxon>
        <taxon>Sorghum</taxon>
    </lineage>
</organism>
<feature type="region of interest" description="Disordered" evidence="1">
    <location>
        <begin position="1"/>
        <end position="138"/>
    </location>
</feature>